<keyword evidence="10" id="KW-1185">Reference proteome</keyword>
<reference evidence="10" key="1">
    <citation type="journal article" date="2019" name="Int. J. Syst. Evol. Microbiol.">
        <title>The Global Catalogue of Microorganisms (GCM) 10K type strain sequencing project: providing services to taxonomists for standard genome sequencing and annotation.</title>
        <authorList>
            <consortium name="The Broad Institute Genomics Platform"/>
            <consortium name="The Broad Institute Genome Sequencing Center for Infectious Disease"/>
            <person name="Wu L."/>
            <person name="Ma J."/>
        </authorList>
    </citation>
    <scope>NUCLEOTIDE SEQUENCE [LARGE SCALE GENOMIC DNA]</scope>
    <source>
        <strain evidence="10">JCM 18541</strain>
    </source>
</reference>
<evidence type="ECO:0000313" key="10">
    <source>
        <dbReference type="Proteomes" id="UP001500187"/>
    </source>
</evidence>
<evidence type="ECO:0000313" key="9">
    <source>
        <dbReference type="EMBL" id="GAA4797906.1"/>
    </source>
</evidence>
<keyword evidence="7 8" id="KW-0472">Membrane</keyword>
<comment type="caution">
    <text evidence="9">The sequence shown here is derived from an EMBL/GenBank/DDBJ whole genome shotgun (WGS) entry which is preliminary data.</text>
</comment>
<accession>A0ABP9BS44</accession>
<evidence type="ECO:0000256" key="6">
    <source>
        <dbReference type="ARBA" id="ARBA00022989"/>
    </source>
</evidence>
<comment type="similarity">
    <text evidence="2">Belongs to the CorA metal ion transporter (MIT) (TC 1.A.35) family.</text>
</comment>
<keyword evidence="5 8" id="KW-0812">Transmembrane</keyword>
<proteinExistence type="inferred from homology"/>
<evidence type="ECO:0000256" key="2">
    <source>
        <dbReference type="ARBA" id="ARBA00009765"/>
    </source>
</evidence>
<dbReference type="Gene3D" id="3.30.460.20">
    <property type="entry name" value="CorA soluble domain-like"/>
    <property type="match status" value="1"/>
</dbReference>
<gene>
    <name evidence="9" type="ORF">GCM10023352_16980</name>
</gene>
<keyword evidence="4" id="KW-1003">Cell membrane</keyword>
<name>A0ABP9BS44_9MICC</name>
<comment type="subcellular location">
    <subcellularLocation>
        <location evidence="1">Cell membrane</location>
        <topology evidence="1">Multi-pass membrane protein</topology>
    </subcellularLocation>
</comment>
<dbReference type="Gene3D" id="1.20.58.340">
    <property type="entry name" value="Magnesium transport protein CorA, transmembrane region"/>
    <property type="match status" value="2"/>
</dbReference>
<evidence type="ECO:0000256" key="8">
    <source>
        <dbReference type="SAM" id="Phobius"/>
    </source>
</evidence>
<dbReference type="SUPFAM" id="SSF144083">
    <property type="entry name" value="Magnesium transport protein CorA, transmembrane region"/>
    <property type="match status" value="1"/>
</dbReference>
<protein>
    <submittedName>
        <fullName evidence="9">Magnesium and cobalt transport protein CorA</fullName>
    </submittedName>
</protein>
<dbReference type="InterPro" id="IPR045861">
    <property type="entry name" value="CorA_cytoplasmic_dom"/>
</dbReference>
<evidence type="ECO:0000256" key="3">
    <source>
        <dbReference type="ARBA" id="ARBA00022448"/>
    </source>
</evidence>
<sequence length="337" mass="38140">MPLLLNVLNPDAGAARPSDSVQQTIDAYRAGEQAFIGISNPTDTDLAWLTDTFGLHRLAVEDSQFGHQRAKMEKYGDIYFVVLKPTVYVDELEEIRFGEAHVFVGPRFVIWLIKDSLRSEVHSQEVMEAAFARLEDEPTPMKFLHQLMDGLVDGYIPVVEGLENDGDEIEDSLFGDNHEASEISQRIYGLLNEVSDFKRAVKPVAQMLELIMGRLRTQANASAEQQQEETLELLRHYRDVHDHAVHVSERVDDLFTSLENALQVNATIVAERQNDDMKKISAWAAIFVAPTIVGSIYGMNFDDMPELHWTFGYPFALGLMVAVSLGLWLVFKKKEWL</sequence>
<feature type="transmembrane region" description="Helical" evidence="8">
    <location>
        <begin position="311"/>
        <end position="331"/>
    </location>
</feature>
<evidence type="ECO:0000256" key="7">
    <source>
        <dbReference type="ARBA" id="ARBA00023136"/>
    </source>
</evidence>
<dbReference type="PANTHER" id="PTHR46494:SF1">
    <property type="entry name" value="CORA FAMILY METAL ION TRANSPORTER (EUROFUNG)"/>
    <property type="match status" value="1"/>
</dbReference>
<dbReference type="InterPro" id="IPR002523">
    <property type="entry name" value="MgTranspt_CorA/ZnTranspt_ZntB"/>
</dbReference>
<dbReference type="EMBL" id="BAABKP010000003">
    <property type="protein sequence ID" value="GAA4797906.1"/>
    <property type="molecule type" value="Genomic_DNA"/>
</dbReference>
<dbReference type="SUPFAM" id="SSF143865">
    <property type="entry name" value="CorA soluble domain-like"/>
    <property type="match status" value="1"/>
</dbReference>
<evidence type="ECO:0000256" key="4">
    <source>
        <dbReference type="ARBA" id="ARBA00022475"/>
    </source>
</evidence>
<dbReference type="Pfam" id="PF01544">
    <property type="entry name" value="CorA"/>
    <property type="match status" value="1"/>
</dbReference>
<dbReference type="CDD" id="cd12830">
    <property type="entry name" value="MtCorA-like"/>
    <property type="match status" value="1"/>
</dbReference>
<feature type="transmembrane region" description="Helical" evidence="8">
    <location>
        <begin position="280"/>
        <end position="299"/>
    </location>
</feature>
<keyword evidence="6 8" id="KW-1133">Transmembrane helix</keyword>
<dbReference type="PANTHER" id="PTHR46494">
    <property type="entry name" value="CORA FAMILY METAL ION TRANSPORTER (EUROFUNG)"/>
    <property type="match status" value="1"/>
</dbReference>
<evidence type="ECO:0000256" key="5">
    <source>
        <dbReference type="ARBA" id="ARBA00022692"/>
    </source>
</evidence>
<evidence type="ECO:0000256" key="1">
    <source>
        <dbReference type="ARBA" id="ARBA00004651"/>
    </source>
</evidence>
<dbReference type="RefSeq" id="WP_345446469.1">
    <property type="nucleotide sequence ID" value="NZ_BAABKP010000003.1"/>
</dbReference>
<keyword evidence="3" id="KW-0813">Transport</keyword>
<dbReference type="InterPro" id="IPR045863">
    <property type="entry name" value="CorA_TM1_TM2"/>
</dbReference>
<organism evidence="9 10">
    <name type="scientific">Rothia endophytica</name>
    <dbReference type="NCBI Taxonomy" id="1324766"/>
    <lineage>
        <taxon>Bacteria</taxon>
        <taxon>Bacillati</taxon>
        <taxon>Actinomycetota</taxon>
        <taxon>Actinomycetes</taxon>
        <taxon>Micrococcales</taxon>
        <taxon>Micrococcaceae</taxon>
        <taxon>Rothia</taxon>
    </lineage>
</organism>
<dbReference type="Proteomes" id="UP001500187">
    <property type="component" value="Unassembled WGS sequence"/>
</dbReference>